<dbReference type="EMBL" id="NHYE01003822">
    <property type="protein sequence ID" value="PPQ87573.1"/>
    <property type="molecule type" value="Genomic_DNA"/>
</dbReference>
<protein>
    <recommendedName>
        <fullName evidence="3">Kinesin light chain</fullName>
    </recommendedName>
</protein>
<dbReference type="SUPFAM" id="SSF48452">
    <property type="entry name" value="TPR-like"/>
    <property type="match status" value="1"/>
</dbReference>
<dbReference type="PANTHER" id="PTHR46082">
    <property type="entry name" value="ATP/GTP-BINDING PROTEIN-RELATED"/>
    <property type="match status" value="1"/>
</dbReference>
<accession>A0A409X9T8</accession>
<keyword evidence="2" id="KW-1185">Reference proteome</keyword>
<dbReference type="STRING" id="231916.A0A409X9T8"/>
<comment type="caution">
    <text evidence="1">The sequence shown here is derived from an EMBL/GenBank/DDBJ whole genome shotgun (WGS) entry which is preliminary data.</text>
</comment>
<reference evidence="1 2" key="1">
    <citation type="journal article" date="2018" name="Evol. Lett.">
        <title>Horizontal gene cluster transfer increased hallucinogenic mushroom diversity.</title>
        <authorList>
            <person name="Reynolds H.T."/>
            <person name="Vijayakumar V."/>
            <person name="Gluck-Thaler E."/>
            <person name="Korotkin H.B."/>
            <person name="Matheny P.B."/>
            <person name="Slot J.C."/>
        </authorList>
    </citation>
    <scope>NUCLEOTIDE SEQUENCE [LARGE SCALE GENOMIC DNA]</scope>
    <source>
        <strain evidence="1 2">SRW20</strain>
    </source>
</reference>
<evidence type="ECO:0000313" key="1">
    <source>
        <dbReference type="EMBL" id="PPQ87573.1"/>
    </source>
</evidence>
<dbReference type="PANTHER" id="PTHR46082:SF6">
    <property type="entry name" value="AAA+ ATPASE DOMAIN-CONTAINING PROTEIN-RELATED"/>
    <property type="match status" value="1"/>
</dbReference>
<dbReference type="AlphaFoldDB" id="A0A409X9T8"/>
<evidence type="ECO:0008006" key="3">
    <source>
        <dbReference type="Google" id="ProtNLM"/>
    </source>
</evidence>
<dbReference type="InParanoid" id="A0A409X9T8"/>
<dbReference type="Proteomes" id="UP000284706">
    <property type="component" value="Unassembled WGS sequence"/>
</dbReference>
<evidence type="ECO:0000313" key="2">
    <source>
        <dbReference type="Proteomes" id="UP000284706"/>
    </source>
</evidence>
<dbReference type="InterPro" id="IPR011990">
    <property type="entry name" value="TPR-like_helical_dom_sf"/>
</dbReference>
<name>A0A409X9T8_9AGAR</name>
<proteinExistence type="predicted"/>
<dbReference type="Gene3D" id="1.25.40.10">
    <property type="entry name" value="Tetratricopeptide repeat domain"/>
    <property type="match status" value="1"/>
</dbReference>
<sequence>MGNLARTYSDQGRLDEAEKLEVQVLDSRKRLLGDKHPDTLLSMGNLAATHRDLDRWQEAEDLATRCFFLRVKVLGKQHPKTLVALNRLVMIYEHNGKPEAAEVLKEGGTLKDASVV</sequence>
<gene>
    <name evidence="1" type="ORF">CVT26_015305</name>
</gene>
<organism evidence="1 2">
    <name type="scientific">Gymnopilus dilepis</name>
    <dbReference type="NCBI Taxonomy" id="231916"/>
    <lineage>
        <taxon>Eukaryota</taxon>
        <taxon>Fungi</taxon>
        <taxon>Dikarya</taxon>
        <taxon>Basidiomycota</taxon>
        <taxon>Agaricomycotina</taxon>
        <taxon>Agaricomycetes</taxon>
        <taxon>Agaricomycetidae</taxon>
        <taxon>Agaricales</taxon>
        <taxon>Agaricineae</taxon>
        <taxon>Hymenogastraceae</taxon>
        <taxon>Gymnopilus</taxon>
    </lineage>
</organism>
<dbReference type="InterPro" id="IPR053137">
    <property type="entry name" value="NLR-like"/>
</dbReference>
<dbReference type="Pfam" id="PF13424">
    <property type="entry name" value="TPR_12"/>
    <property type="match status" value="1"/>
</dbReference>
<dbReference type="OrthoDB" id="3038484at2759"/>